<dbReference type="InterPro" id="IPR045211">
    <property type="entry name" value="TFP11/STIP/Ntr1"/>
</dbReference>
<dbReference type="PANTHER" id="PTHR23329">
    <property type="entry name" value="TUFTELIN-INTERACTING PROTEIN 11-RELATED"/>
    <property type="match status" value="1"/>
</dbReference>
<feature type="region of interest" description="Disordered" evidence="2">
    <location>
        <begin position="83"/>
        <end position="102"/>
    </location>
</feature>
<dbReference type="EMBL" id="FLRD01000087">
    <property type="protein sequence ID" value="SBT35924.1"/>
    <property type="molecule type" value="Genomic_DNA"/>
</dbReference>
<feature type="region of interest" description="Disordered" evidence="2">
    <location>
        <begin position="574"/>
        <end position="625"/>
    </location>
</feature>
<name>A0A1A8YW54_PLAOA</name>
<reference evidence="3" key="2">
    <citation type="submission" date="2016-05" db="EMBL/GenBank/DDBJ databases">
        <authorList>
            <person name="Lavstsen T."/>
            <person name="Jespersen J.S."/>
        </authorList>
    </citation>
    <scope>NUCLEOTIDE SEQUENCE [LARGE SCALE GENOMIC DNA]</scope>
</reference>
<feature type="coiled-coil region" evidence="1">
    <location>
        <begin position="1008"/>
        <end position="1035"/>
    </location>
</feature>
<dbReference type="Proteomes" id="UP000078555">
    <property type="component" value="Unassembled WGS sequence"/>
</dbReference>
<dbReference type="GO" id="GO:0000390">
    <property type="term" value="P:spliceosomal complex disassembly"/>
    <property type="evidence" value="ECO:0007669"/>
    <property type="project" value="InterPro"/>
</dbReference>
<proteinExistence type="predicted"/>
<evidence type="ECO:0008006" key="7">
    <source>
        <dbReference type="Google" id="ProtNLM"/>
    </source>
</evidence>
<feature type="compositionally biased region" description="Basic and acidic residues" evidence="2">
    <location>
        <begin position="83"/>
        <end position="99"/>
    </location>
</feature>
<dbReference type="PANTHER" id="PTHR23329:SF1">
    <property type="entry name" value="TUFTELIN-INTERACTING PROTEIN 11"/>
    <property type="match status" value="1"/>
</dbReference>
<dbReference type="GO" id="GO:0071008">
    <property type="term" value="C:U2-type post-mRNA release spliceosomal complex"/>
    <property type="evidence" value="ECO:0007669"/>
    <property type="project" value="TreeGrafter"/>
</dbReference>
<dbReference type="AlphaFoldDB" id="A0A1A8YW54"/>
<keyword evidence="1" id="KW-0175">Coiled coil</keyword>
<organism evidence="3 6">
    <name type="scientific">Plasmodium ovale wallikeri</name>
    <dbReference type="NCBI Taxonomy" id="864142"/>
    <lineage>
        <taxon>Eukaryota</taxon>
        <taxon>Sar</taxon>
        <taxon>Alveolata</taxon>
        <taxon>Apicomplexa</taxon>
        <taxon>Aconoidasida</taxon>
        <taxon>Haemosporida</taxon>
        <taxon>Plasmodiidae</taxon>
        <taxon>Plasmodium</taxon>
        <taxon>Plasmodium (Plasmodium)</taxon>
    </lineage>
</organism>
<evidence type="ECO:0000256" key="2">
    <source>
        <dbReference type="SAM" id="MobiDB-lite"/>
    </source>
</evidence>
<evidence type="ECO:0000313" key="4">
    <source>
        <dbReference type="EMBL" id="SBT36319.1"/>
    </source>
</evidence>
<evidence type="ECO:0000256" key="1">
    <source>
        <dbReference type="SAM" id="Coils"/>
    </source>
</evidence>
<feature type="compositionally biased region" description="Polar residues" evidence="2">
    <location>
        <begin position="576"/>
        <end position="595"/>
    </location>
</feature>
<evidence type="ECO:0000313" key="6">
    <source>
        <dbReference type="Proteomes" id="UP000078555"/>
    </source>
</evidence>
<evidence type="ECO:0000313" key="5">
    <source>
        <dbReference type="Proteomes" id="UP000078550"/>
    </source>
</evidence>
<keyword evidence="6" id="KW-1185">Reference proteome</keyword>
<dbReference type="EMBL" id="FLRE01000116">
    <property type="protein sequence ID" value="SBT36319.1"/>
    <property type="molecule type" value="Genomic_DNA"/>
</dbReference>
<sequence length="1100" mass="131375">MSLKACRTKGIFTKETRGMDTFSDDLSYAHKKNEKKKKKKKLYSKHTNTKNGRKGNISKDVEEEKYLKPVKFVSAGFLNYEKTKSTEQKEEEQKREKQNDLIYSTDSDSDNFEEYDVFRNFVFNFNFHMKSEENDFIKNNLKKYNLTELREADKNFEKYGLGFKILRKMGYEDGIGNKIKTNIAPIEVKEHTRVLEEKKQKYSDDYIFNINKSSNVTYNIPLNEHVHISTLWKKKFNLKKYWNFNYVKNQINAKLKSNTHYTQNEIFNSTNCYLDSIYVCNIQQMKNELDEHTQNISHDYFSSKKKQKEAENKFMKCINYANKNDIYKTHLLILKNALTYKYILNLHTILPYPFLFNNASYNEYIFERNCCELKVQDKECDHSSSPNPYIPTLFDLGTGQKSEKLINLRDDVTSSVLFHKEENHNGDCTSSKNVLKNATPTELYHTSVGAFEEKLNDTLTNNYQTLRRRGYFEDSPKQEGDNPQFRTSYRIIDNLQDIYNLIDVKNIQVKERTDPVFLRDIYTFLFFIYDNSEFLLLNSYVSKFFLEFLRIFFSSKKGSDLDVRQRYDYLHDEKSTQQMETQNKEISPYSDSSRISKYVPVEEHETPEEWEKSSHNPSKDNGKNKLNEKDVKYLIHIKKIILMGCDKNNITQYQKIENEFDDIIYFNLLYSEFYQQNYISLFNYIKLFKHIFSRNYYESVVIFFINKVVITDTSKNENDPIDDNTLTNIENKLSILLDINKQFDISSYINNYYTYFLFIYMQKSEICENYIELIKIALTNNIYKKEIFEVIVKRLIYELTVINFADINFEHLNKIMILHKCVDENIIVFIYKVYFFYNYSKYVCNHLRELNWLLSNHKETACSMDKEMTQLPEQQPSTTDGQKKEILRIKKKEIYETFKNVKDVFENNLMKNDSIKNIMFSILNVIKTYIVQEKIITFSVEKVLDYDKKKIHSEDKINYYFLYKDIKIPVPLYAVPKSNNKLYEINHLHNMQKNKSIDDSGGDYKFSKKKYLNIMNKLENDINEYENIQQQDENINVKNYIEKYCLQNGILFLQKSDRKMNGNVIFSVNNISIYINNNIIYVFEDLQWKPILLSELLDRI</sequence>
<reference evidence="5 6" key="1">
    <citation type="submission" date="2016-05" db="EMBL/GenBank/DDBJ databases">
        <authorList>
            <person name="Naeem Raeece"/>
        </authorList>
    </citation>
    <scope>NUCLEOTIDE SEQUENCE [LARGE SCALE GENOMIC DNA]</scope>
</reference>
<protein>
    <recommendedName>
        <fullName evidence="7">G-patch domain-containing protein</fullName>
    </recommendedName>
</protein>
<feature type="region of interest" description="Disordered" evidence="2">
    <location>
        <begin position="32"/>
        <end position="60"/>
    </location>
</feature>
<feature type="compositionally biased region" description="Basic residues" evidence="2">
    <location>
        <begin position="32"/>
        <end position="53"/>
    </location>
</feature>
<accession>A0A1A8YW54</accession>
<feature type="compositionally biased region" description="Basic and acidic residues" evidence="2">
    <location>
        <begin position="600"/>
        <end position="625"/>
    </location>
</feature>
<dbReference type="Proteomes" id="UP000078550">
    <property type="component" value="Unassembled WGS sequence"/>
</dbReference>
<gene>
    <name evidence="3" type="ORF">POVWA1_029930</name>
    <name evidence="4" type="ORF">POVWA2_029530</name>
</gene>
<evidence type="ECO:0000313" key="3">
    <source>
        <dbReference type="EMBL" id="SBT35924.1"/>
    </source>
</evidence>